<gene>
    <name evidence="2" type="ORF">SCARR_03239</name>
</gene>
<dbReference type="PANTHER" id="PTHR36508">
    <property type="entry name" value="PROTEIN SLYX"/>
    <property type="match status" value="1"/>
</dbReference>
<evidence type="ECO:0008006" key="4">
    <source>
        <dbReference type="Google" id="ProtNLM"/>
    </source>
</evidence>
<dbReference type="Pfam" id="PF04102">
    <property type="entry name" value="SlyX"/>
    <property type="match status" value="1"/>
</dbReference>
<dbReference type="EMBL" id="CAAHFH010000002">
    <property type="protein sequence ID" value="VGO21168.1"/>
    <property type="molecule type" value="Genomic_DNA"/>
</dbReference>
<keyword evidence="3" id="KW-1185">Reference proteome</keyword>
<name>A0A6C2UM25_9BACT</name>
<keyword evidence="1" id="KW-0175">Coiled coil</keyword>
<dbReference type="InterPro" id="IPR007236">
    <property type="entry name" value="SlyX"/>
</dbReference>
<feature type="coiled-coil region" evidence="1">
    <location>
        <begin position="19"/>
        <end position="53"/>
    </location>
</feature>
<dbReference type="RefSeq" id="WP_136062653.1">
    <property type="nucleotide sequence ID" value="NZ_CAAHFH010000002.1"/>
</dbReference>
<dbReference type="PANTHER" id="PTHR36508:SF1">
    <property type="entry name" value="PROTEIN SLYX"/>
    <property type="match status" value="1"/>
</dbReference>
<evidence type="ECO:0000313" key="3">
    <source>
        <dbReference type="Proteomes" id="UP000346198"/>
    </source>
</evidence>
<evidence type="ECO:0000256" key="1">
    <source>
        <dbReference type="SAM" id="Coils"/>
    </source>
</evidence>
<protein>
    <recommendedName>
        <fullName evidence="4">Protein SlyX</fullName>
    </recommendedName>
</protein>
<proteinExistence type="predicted"/>
<accession>A0A6C2UM25</accession>
<sequence>MEERIIQLETLAALQDETIASLNQEIFRQQQDMAQLRRRLQTLENKLTELGQTEEIGGNEKPPHY</sequence>
<evidence type="ECO:0000313" key="2">
    <source>
        <dbReference type="EMBL" id="VGO21168.1"/>
    </source>
</evidence>
<organism evidence="2 3">
    <name type="scientific">Pontiella sulfatireligans</name>
    <dbReference type="NCBI Taxonomy" id="2750658"/>
    <lineage>
        <taxon>Bacteria</taxon>
        <taxon>Pseudomonadati</taxon>
        <taxon>Kiritimatiellota</taxon>
        <taxon>Kiritimatiellia</taxon>
        <taxon>Kiritimatiellales</taxon>
        <taxon>Pontiellaceae</taxon>
        <taxon>Pontiella</taxon>
    </lineage>
</organism>
<dbReference type="Proteomes" id="UP000346198">
    <property type="component" value="Unassembled WGS sequence"/>
</dbReference>
<dbReference type="AlphaFoldDB" id="A0A6C2UM25"/>
<reference evidence="2 3" key="1">
    <citation type="submission" date="2019-04" db="EMBL/GenBank/DDBJ databases">
        <authorList>
            <person name="Van Vliet M D."/>
        </authorList>
    </citation>
    <scope>NUCLEOTIDE SEQUENCE [LARGE SCALE GENOMIC DNA]</scope>
    <source>
        <strain evidence="2 3">F21</strain>
    </source>
</reference>